<feature type="domain" description="Stress-response A/B barrel" evidence="1">
    <location>
        <begin position="8"/>
        <end position="123"/>
    </location>
</feature>
<evidence type="ECO:0000313" key="2">
    <source>
        <dbReference type="EMBL" id="RMZ02316.1"/>
    </source>
</evidence>
<dbReference type="InterPro" id="IPR013097">
    <property type="entry name" value="Dabb"/>
</dbReference>
<gene>
    <name evidence="2" type="ORF">D0864_03225</name>
</gene>
<dbReference type="PROSITE" id="PS51502">
    <property type="entry name" value="S_R_A_B_BARREL"/>
    <property type="match status" value="1"/>
</dbReference>
<dbReference type="EMBL" id="QWIO01000244">
    <property type="protein sequence ID" value="RMZ02316.1"/>
    <property type="molecule type" value="Genomic_DNA"/>
</dbReference>
<dbReference type="SUPFAM" id="SSF54909">
    <property type="entry name" value="Dimeric alpha+beta barrel"/>
    <property type="match status" value="1"/>
</dbReference>
<dbReference type="Proteomes" id="UP000269539">
    <property type="component" value="Unassembled WGS sequence"/>
</dbReference>
<dbReference type="InterPro" id="IPR011008">
    <property type="entry name" value="Dimeric_a/b-barrel"/>
</dbReference>
<protein>
    <recommendedName>
        <fullName evidence="1">Stress-response A/B barrel domain-containing protein</fullName>
    </recommendedName>
</protein>
<organism evidence="2 3">
    <name type="scientific">Hortaea werneckii</name>
    <name type="common">Black yeast</name>
    <name type="synonym">Cladosporium werneckii</name>
    <dbReference type="NCBI Taxonomy" id="91943"/>
    <lineage>
        <taxon>Eukaryota</taxon>
        <taxon>Fungi</taxon>
        <taxon>Dikarya</taxon>
        <taxon>Ascomycota</taxon>
        <taxon>Pezizomycotina</taxon>
        <taxon>Dothideomycetes</taxon>
        <taxon>Dothideomycetidae</taxon>
        <taxon>Mycosphaerellales</taxon>
        <taxon>Teratosphaeriaceae</taxon>
        <taxon>Hortaea</taxon>
    </lineage>
</organism>
<name>A0A3M7GMD3_HORWE</name>
<dbReference type="Gene3D" id="3.30.70.100">
    <property type="match status" value="1"/>
</dbReference>
<evidence type="ECO:0000313" key="3">
    <source>
        <dbReference type="Proteomes" id="UP000269539"/>
    </source>
</evidence>
<evidence type="ECO:0000259" key="1">
    <source>
        <dbReference type="PROSITE" id="PS51502"/>
    </source>
</evidence>
<dbReference type="AlphaFoldDB" id="A0A3M7GMD3"/>
<comment type="caution">
    <text evidence="2">The sequence shown here is derived from an EMBL/GenBank/DDBJ whole genome shotgun (WGS) entry which is preliminary data.</text>
</comment>
<accession>A0A3M7GMD3</accession>
<sequence>MATSAKPVTRIACFRFKSSVTPEQKGNRARAVLGLYRQHQDLIVAMPVGGKPLNTPLNLTNVKRDSVWDLGFIVSFKSEEARQQFDKEDGHDKLKYTISLHLMTREQQEETDLLLEQVFVYDFEEEENLGW</sequence>
<proteinExistence type="predicted"/>
<reference evidence="2 3" key="1">
    <citation type="journal article" date="2018" name="BMC Genomics">
        <title>Genomic evidence for intraspecific hybridization in a clonal and extremely halotolerant yeast.</title>
        <authorList>
            <person name="Gostincar C."/>
            <person name="Stajich J.E."/>
            <person name="Zupancic J."/>
            <person name="Zalar P."/>
            <person name="Gunde-Cimerman N."/>
        </authorList>
    </citation>
    <scope>NUCLEOTIDE SEQUENCE [LARGE SCALE GENOMIC DNA]</scope>
    <source>
        <strain evidence="2 3">EXF-10513</strain>
    </source>
</reference>